<protein>
    <submittedName>
        <fullName evidence="2">DUF1707 domain-containing protein</fullName>
    </submittedName>
</protein>
<name>A0A7X6MJE1_9ACTN</name>
<dbReference type="EMBL" id="JAAXPG010000045">
    <property type="protein sequence ID" value="NKZ01838.1"/>
    <property type="molecule type" value="Genomic_DNA"/>
</dbReference>
<evidence type="ECO:0000313" key="3">
    <source>
        <dbReference type="Proteomes" id="UP000553209"/>
    </source>
</evidence>
<dbReference type="PANTHER" id="PTHR40763">
    <property type="entry name" value="MEMBRANE PROTEIN-RELATED"/>
    <property type="match status" value="1"/>
</dbReference>
<accession>A0A7X6MJE1</accession>
<feature type="domain" description="DUF1707" evidence="1">
    <location>
        <begin position="9"/>
        <end position="61"/>
    </location>
</feature>
<dbReference type="PANTHER" id="PTHR40763:SF5">
    <property type="entry name" value="MEMBRANE PROTEIN"/>
    <property type="match status" value="1"/>
</dbReference>
<keyword evidence="3" id="KW-1185">Reference proteome</keyword>
<reference evidence="2 3" key="1">
    <citation type="submission" date="2020-04" db="EMBL/GenBank/DDBJ databases">
        <title>MicrobeNet Type strains.</title>
        <authorList>
            <person name="Nicholson A.C."/>
        </authorList>
    </citation>
    <scope>NUCLEOTIDE SEQUENCE [LARGE SCALE GENOMIC DNA]</scope>
    <source>
        <strain evidence="2 3">ATCC 23612</strain>
    </source>
</reference>
<gene>
    <name evidence="2" type="ORF">HGB44_29850</name>
</gene>
<dbReference type="Pfam" id="PF08044">
    <property type="entry name" value="DUF1707"/>
    <property type="match status" value="1"/>
</dbReference>
<organism evidence="2 3">
    <name type="scientific">Nocardiopsis alborubida</name>
    <dbReference type="NCBI Taxonomy" id="146802"/>
    <lineage>
        <taxon>Bacteria</taxon>
        <taxon>Bacillati</taxon>
        <taxon>Actinomycetota</taxon>
        <taxon>Actinomycetes</taxon>
        <taxon>Streptosporangiales</taxon>
        <taxon>Nocardiopsidaceae</taxon>
        <taxon>Nocardiopsis</taxon>
    </lineage>
</organism>
<evidence type="ECO:0000259" key="1">
    <source>
        <dbReference type="Pfam" id="PF08044"/>
    </source>
</evidence>
<dbReference type="Proteomes" id="UP000553209">
    <property type="component" value="Unassembled WGS sequence"/>
</dbReference>
<dbReference type="InterPro" id="IPR012551">
    <property type="entry name" value="DUF1707_SHOCT-like"/>
</dbReference>
<sequence length="211" mass="22505">MASNDMSRMRVSDTERDQVAEVLREAAAQGRITLDELDERLDAVYAAKTYADLEPVTADLPTGAEVLPGPLPATAEGALPEHRDGGDALVIRSQGGGPIIRRGAWQVPHRVEVHNKYGLTRLDFREASLTSAVVEVHVDASWGSGTVILPEGATAEVEADASWFGTLRNSVDSLRRASAPHFVITGSCQGGSLTVRYKRPFSWGGLAGLGS</sequence>
<evidence type="ECO:0000313" key="2">
    <source>
        <dbReference type="EMBL" id="NKZ01838.1"/>
    </source>
</evidence>
<proteinExistence type="predicted"/>
<comment type="caution">
    <text evidence="2">The sequence shown here is derived from an EMBL/GenBank/DDBJ whole genome shotgun (WGS) entry which is preliminary data.</text>
</comment>
<dbReference type="AlphaFoldDB" id="A0A7X6MJE1"/>